<proteinExistence type="predicted"/>
<gene>
    <name evidence="2" type="ORF">SBAD_LOCUS8219</name>
</gene>
<evidence type="ECO:0000256" key="1">
    <source>
        <dbReference type="SAM" id="MobiDB-lite"/>
    </source>
</evidence>
<dbReference type="AlphaFoldDB" id="A0A183IX71"/>
<sequence>MEANVPTIKVVEKGAMVARLGKCTDGRRCAAAIAVCLTTRQDDGGGDGRYDDTVTAGKQGGTDEQHDRAKANSLRHVRTPARRRGSGIGIGIGGGGGGGSGDVDDDDKIEIEMSLLVEQSPPRGEAIQVGAVLISL</sequence>
<dbReference type="EMBL" id="UZAM01011384">
    <property type="protein sequence ID" value="VDP15903.1"/>
    <property type="molecule type" value="Genomic_DNA"/>
</dbReference>
<name>A0A183IX71_9BILA</name>
<evidence type="ECO:0000313" key="2">
    <source>
        <dbReference type="EMBL" id="VDP15903.1"/>
    </source>
</evidence>
<evidence type="ECO:0000313" key="3">
    <source>
        <dbReference type="Proteomes" id="UP000270296"/>
    </source>
</evidence>
<feature type="compositionally biased region" description="Basic and acidic residues" evidence="1">
    <location>
        <begin position="61"/>
        <end position="70"/>
    </location>
</feature>
<keyword evidence="3" id="KW-1185">Reference proteome</keyword>
<evidence type="ECO:0000313" key="4">
    <source>
        <dbReference type="WBParaSite" id="SBAD_0000852501-mRNA-1"/>
    </source>
</evidence>
<dbReference type="Proteomes" id="UP000270296">
    <property type="component" value="Unassembled WGS sequence"/>
</dbReference>
<dbReference type="WBParaSite" id="SBAD_0000852501-mRNA-1">
    <property type="protein sequence ID" value="SBAD_0000852501-mRNA-1"/>
    <property type="gene ID" value="SBAD_0000852501"/>
</dbReference>
<reference evidence="4" key="1">
    <citation type="submission" date="2016-06" db="UniProtKB">
        <authorList>
            <consortium name="WormBaseParasite"/>
        </authorList>
    </citation>
    <scope>IDENTIFICATION</scope>
</reference>
<feature type="compositionally biased region" description="Gly residues" evidence="1">
    <location>
        <begin position="86"/>
        <end position="101"/>
    </location>
</feature>
<feature type="region of interest" description="Disordered" evidence="1">
    <location>
        <begin position="42"/>
        <end position="105"/>
    </location>
</feature>
<organism evidence="4">
    <name type="scientific">Soboliphyme baturini</name>
    <dbReference type="NCBI Taxonomy" id="241478"/>
    <lineage>
        <taxon>Eukaryota</taxon>
        <taxon>Metazoa</taxon>
        <taxon>Ecdysozoa</taxon>
        <taxon>Nematoda</taxon>
        <taxon>Enoplea</taxon>
        <taxon>Dorylaimia</taxon>
        <taxon>Dioctophymatida</taxon>
        <taxon>Dioctophymatoidea</taxon>
        <taxon>Soboliphymatidae</taxon>
        <taxon>Soboliphyme</taxon>
    </lineage>
</organism>
<feature type="compositionally biased region" description="Basic and acidic residues" evidence="1">
    <location>
        <begin position="42"/>
        <end position="52"/>
    </location>
</feature>
<reference evidence="2 3" key="2">
    <citation type="submission" date="2018-11" db="EMBL/GenBank/DDBJ databases">
        <authorList>
            <consortium name="Pathogen Informatics"/>
        </authorList>
    </citation>
    <scope>NUCLEOTIDE SEQUENCE [LARGE SCALE GENOMIC DNA]</scope>
</reference>
<feature type="compositionally biased region" description="Basic residues" evidence="1">
    <location>
        <begin position="73"/>
        <end position="85"/>
    </location>
</feature>
<protein>
    <submittedName>
        <fullName evidence="4">PDZ domain-containing protein</fullName>
    </submittedName>
</protein>
<accession>A0A183IX71</accession>